<name>A0AAD8UNS8_GLOAC</name>
<comment type="caution">
    <text evidence="3">The sequence shown here is derived from an EMBL/GenBank/DDBJ whole genome shotgun (WGS) entry which is preliminary data.</text>
</comment>
<dbReference type="InterPro" id="IPR029058">
    <property type="entry name" value="AB_hydrolase_fold"/>
</dbReference>
<dbReference type="Pfam" id="PF07859">
    <property type="entry name" value="Abhydrolase_3"/>
    <property type="match status" value="1"/>
</dbReference>
<keyword evidence="4" id="KW-1185">Reference proteome</keyword>
<accession>A0AAD8UNS8</accession>
<evidence type="ECO:0000313" key="3">
    <source>
        <dbReference type="EMBL" id="KAK1725194.1"/>
    </source>
</evidence>
<protein>
    <submittedName>
        <fullName evidence="3">Alpha/Beta hydrolase protein</fullName>
    </submittedName>
</protein>
<dbReference type="GeneID" id="85394359"/>
<evidence type="ECO:0000256" key="1">
    <source>
        <dbReference type="ARBA" id="ARBA00022801"/>
    </source>
</evidence>
<evidence type="ECO:0000313" key="4">
    <source>
        <dbReference type="Proteomes" id="UP001244207"/>
    </source>
</evidence>
<dbReference type="Gene3D" id="3.40.50.1820">
    <property type="entry name" value="alpha/beta hydrolase"/>
    <property type="match status" value="1"/>
</dbReference>
<keyword evidence="1 3" id="KW-0378">Hydrolase</keyword>
<sequence length="336" mass="36819">MTSSKDYVFKEVGETLIQTTAYWKTTNSEEPKGLALAFHGGGFVIGSRHSLPEVEVGYLADANFIVVSADYRLCPQVALREVIEDAIDVFSWCKTEFPAKFEADTGLRINARKTVVFGQSAGALLALHLFLSPSDDQNSTSCEQGALEEPPRAILDFYGVKYVSDEFWHMPLPALAAIPTLPQALTDKIFDEPVMTTTAISLEKAAASQDVVIKRGMPAPDLSVPRNAWLFTALRDGTQMKTIVKDDDLDCVDPVRGFHPKFPPTFFVHGDTDGLIPSAFSERACRELSDMGVKARISLIPGQSHGFDAGLGVDDPGWPQVRDALDFLIFYGNKVI</sequence>
<dbReference type="AlphaFoldDB" id="A0AAD8UNS8"/>
<evidence type="ECO:0000259" key="2">
    <source>
        <dbReference type="Pfam" id="PF07859"/>
    </source>
</evidence>
<dbReference type="GO" id="GO:0016787">
    <property type="term" value="F:hydrolase activity"/>
    <property type="evidence" value="ECO:0007669"/>
    <property type="project" value="UniProtKB-KW"/>
</dbReference>
<organism evidence="3 4">
    <name type="scientific">Glomerella acutata</name>
    <name type="common">Colletotrichum acutatum</name>
    <dbReference type="NCBI Taxonomy" id="27357"/>
    <lineage>
        <taxon>Eukaryota</taxon>
        <taxon>Fungi</taxon>
        <taxon>Dikarya</taxon>
        <taxon>Ascomycota</taxon>
        <taxon>Pezizomycotina</taxon>
        <taxon>Sordariomycetes</taxon>
        <taxon>Hypocreomycetidae</taxon>
        <taxon>Glomerellales</taxon>
        <taxon>Glomerellaceae</taxon>
        <taxon>Colletotrichum</taxon>
        <taxon>Colletotrichum acutatum species complex</taxon>
    </lineage>
</organism>
<dbReference type="PANTHER" id="PTHR48081">
    <property type="entry name" value="AB HYDROLASE SUPERFAMILY PROTEIN C4A8.06C"/>
    <property type="match status" value="1"/>
</dbReference>
<dbReference type="PANTHER" id="PTHR48081:SF3">
    <property type="entry name" value="ALPHA_BETA HYDROLASE FOLD-3 DOMAIN-CONTAINING PROTEIN"/>
    <property type="match status" value="1"/>
</dbReference>
<dbReference type="InterPro" id="IPR050300">
    <property type="entry name" value="GDXG_lipolytic_enzyme"/>
</dbReference>
<reference evidence="3" key="1">
    <citation type="submission" date="2021-12" db="EMBL/GenBank/DDBJ databases">
        <title>Comparative genomics, transcriptomics and evolutionary studies reveal genomic signatures of adaptation to plant cell wall in hemibiotrophic fungi.</title>
        <authorList>
            <consortium name="DOE Joint Genome Institute"/>
            <person name="Baroncelli R."/>
            <person name="Diaz J.F."/>
            <person name="Benocci T."/>
            <person name="Peng M."/>
            <person name="Battaglia E."/>
            <person name="Haridas S."/>
            <person name="Andreopoulos W."/>
            <person name="Labutti K."/>
            <person name="Pangilinan J."/>
            <person name="Floch G.L."/>
            <person name="Makela M.R."/>
            <person name="Henrissat B."/>
            <person name="Grigoriev I.V."/>
            <person name="Crouch J.A."/>
            <person name="De Vries R.P."/>
            <person name="Sukno S.A."/>
            <person name="Thon M.R."/>
        </authorList>
    </citation>
    <scope>NUCLEOTIDE SEQUENCE</scope>
    <source>
        <strain evidence="3">CBS 112980</strain>
    </source>
</reference>
<dbReference type="EMBL" id="JAHMHS010000044">
    <property type="protein sequence ID" value="KAK1725194.1"/>
    <property type="molecule type" value="Genomic_DNA"/>
</dbReference>
<dbReference type="SUPFAM" id="SSF53474">
    <property type="entry name" value="alpha/beta-Hydrolases"/>
    <property type="match status" value="1"/>
</dbReference>
<proteinExistence type="predicted"/>
<dbReference type="Proteomes" id="UP001244207">
    <property type="component" value="Unassembled WGS sequence"/>
</dbReference>
<gene>
    <name evidence="3" type="ORF">BDZ83DRAFT_651577</name>
</gene>
<dbReference type="RefSeq" id="XP_060365249.1">
    <property type="nucleotide sequence ID" value="XM_060510460.1"/>
</dbReference>
<dbReference type="InterPro" id="IPR013094">
    <property type="entry name" value="AB_hydrolase_3"/>
</dbReference>
<feature type="domain" description="Alpha/beta hydrolase fold-3" evidence="2">
    <location>
        <begin position="36"/>
        <end position="157"/>
    </location>
</feature>